<name>A0ABW2TIJ3_9PSEU</name>
<keyword evidence="2" id="KW-1133">Transmembrane helix</keyword>
<feature type="transmembrane region" description="Helical" evidence="2">
    <location>
        <begin position="253"/>
        <end position="275"/>
    </location>
</feature>
<organism evidence="3 4">
    <name type="scientific">Actinokineospora soli</name>
    <dbReference type="NCBI Taxonomy" id="1048753"/>
    <lineage>
        <taxon>Bacteria</taxon>
        <taxon>Bacillati</taxon>
        <taxon>Actinomycetota</taxon>
        <taxon>Actinomycetes</taxon>
        <taxon>Pseudonocardiales</taxon>
        <taxon>Pseudonocardiaceae</taxon>
        <taxon>Actinokineospora</taxon>
    </lineage>
</organism>
<feature type="transmembrane region" description="Helical" evidence="2">
    <location>
        <begin position="185"/>
        <end position="204"/>
    </location>
</feature>
<comment type="caution">
    <text evidence="3">The sequence shown here is derived from an EMBL/GenBank/DDBJ whole genome shotgun (WGS) entry which is preliminary data.</text>
</comment>
<feature type="compositionally biased region" description="Basic residues" evidence="1">
    <location>
        <begin position="443"/>
        <end position="457"/>
    </location>
</feature>
<dbReference type="EMBL" id="JBHTEY010000004">
    <property type="protein sequence ID" value="MFC7612880.1"/>
    <property type="molecule type" value="Genomic_DNA"/>
</dbReference>
<dbReference type="Proteomes" id="UP001596512">
    <property type="component" value="Unassembled WGS sequence"/>
</dbReference>
<feature type="compositionally biased region" description="Polar residues" evidence="1">
    <location>
        <begin position="400"/>
        <end position="410"/>
    </location>
</feature>
<accession>A0ABW2TIJ3</accession>
<feature type="transmembrane region" description="Helical" evidence="2">
    <location>
        <begin position="224"/>
        <end position="241"/>
    </location>
</feature>
<evidence type="ECO:0000256" key="2">
    <source>
        <dbReference type="SAM" id="Phobius"/>
    </source>
</evidence>
<keyword evidence="2" id="KW-0472">Membrane</keyword>
<keyword evidence="2" id="KW-0812">Transmembrane</keyword>
<feature type="compositionally biased region" description="Basic residues" evidence="1">
    <location>
        <begin position="384"/>
        <end position="398"/>
    </location>
</feature>
<feature type="region of interest" description="Disordered" evidence="1">
    <location>
        <begin position="373"/>
        <end position="457"/>
    </location>
</feature>
<protein>
    <submittedName>
        <fullName evidence="3">Uncharacterized protein</fullName>
    </submittedName>
</protein>
<keyword evidence="4" id="KW-1185">Reference proteome</keyword>
<sequence length="457" mass="47676">MLTGPMHAAKAQAVLQFTALRKLAHTVGGVRGLFGDDRPTDRLGKQVAWAERATETYRRGVVELLDRMDGHLQLGSPPVDAVLELGVQRPWEVDGAEVATELERVVGGRIDGGASLAALAEQMRRAAAVAAPQGCAAALEQVRARGPVTLPMPPFPVWPLPLTSVPVTAVTCALTAFFAGPGLSAWLFGGLLALLWFATGWFLLGRRPEADGEAGFGPALPQAAPVYGLPALLGTVAGALADPVAGVSHDSPALVGHVVLLLSAGTCLASAVLGWRSAARRWRAKLTDESLHAAVEEFTAVAERAVADEWLPLRRRQGLAAAAGEVGSALTEVAETLADAGNRLFIAPTSSPRPARWPGPCRTSCTRSCAATSSRCASSPSNRRGPRPRPRCAHRKASTRAGSTGCSPSTGPRCASAGCSARPGTAATSAPATRSWPGCGPSRPRRWPRSARRRAAR</sequence>
<feature type="compositionally biased region" description="Low complexity" evidence="1">
    <location>
        <begin position="373"/>
        <end position="383"/>
    </location>
</feature>
<proteinExistence type="predicted"/>
<evidence type="ECO:0000313" key="4">
    <source>
        <dbReference type="Proteomes" id="UP001596512"/>
    </source>
</evidence>
<reference evidence="4" key="1">
    <citation type="journal article" date="2019" name="Int. J. Syst. Evol. Microbiol.">
        <title>The Global Catalogue of Microorganisms (GCM) 10K type strain sequencing project: providing services to taxonomists for standard genome sequencing and annotation.</title>
        <authorList>
            <consortium name="The Broad Institute Genomics Platform"/>
            <consortium name="The Broad Institute Genome Sequencing Center for Infectious Disease"/>
            <person name="Wu L."/>
            <person name="Ma J."/>
        </authorList>
    </citation>
    <scope>NUCLEOTIDE SEQUENCE [LARGE SCALE GENOMIC DNA]</scope>
    <source>
        <strain evidence="4">JCM 17695</strain>
    </source>
</reference>
<evidence type="ECO:0000313" key="3">
    <source>
        <dbReference type="EMBL" id="MFC7612880.1"/>
    </source>
</evidence>
<evidence type="ECO:0000256" key="1">
    <source>
        <dbReference type="SAM" id="MobiDB-lite"/>
    </source>
</evidence>
<gene>
    <name evidence="3" type="ORF">ACFQV2_03700</name>
</gene>